<evidence type="ECO:0000256" key="1">
    <source>
        <dbReference type="SAM" id="MobiDB-lite"/>
    </source>
</evidence>
<sequence>MDIKLFWLVSAMLLLTVLVEARRRPTERRRGNRVTPSRYTWTRELAAGTTVNEEATTPEDSNQMYVKSIDDRLPAAGFKKALLLYDFSGISPIVSVTLYERHRRGLPCYILDTNLTYSDVIATLAQRNNTDVGASPEISLDGSSPVLSRQAARELFDSNPSLRKACRGGRVARTSAAATASENTEVVKVLTLDSVLNLTIQGAANSTRPSRRGSRGRGRGSSRQG</sequence>
<evidence type="ECO:0000313" key="4">
    <source>
        <dbReference type="Proteomes" id="UP000678393"/>
    </source>
</evidence>
<feature type="chain" id="PRO_5035766475" description="Secreted protein" evidence="2">
    <location>
        <begin position="22"/>
        <end position="225"/>
    </location>
</feature>
<feature type="signal peptide" evidence="2">
    <location>
        <begin position="1"/>
        <end position="21"/>
    </location>
</feature>
<feature type="region of interest" description="Disordered" evidence="1">
    <location>
        <begin position="203"/>
        <end position="225"/>
    </location>
</feature>
<organism evidence="3 4">
    <name type="scientific">Candidula unifasciata</name>
    <dbReference type="NCBI Taxonomy" id="100452"/>
    <lineage>
        <taxon>Eukaryota</taxon>
        <taxon>Metazoa</taxon>
        <taxon>Spiralia</taxon>
        <taxon>Lophotrochozoa</taxon>
        <taxon>Mollusca</taxon>
        <taxon>Gastropoda</taxon>
        <taxon>Heterobranchia</taxon>
        <taxon>Euthyneura</taxon>
        <taxon>Panpulmonata</taxon>
        <taxon>Eupulmonata</taxon>
        <taxon>Stylommatophora</taxon>
        <taxon>Helicina</taxon>
        <taxon>Helicoidea</taxon>
        <taxon>Geomitridae</taxon>
        <taxon>Candidula</taxon>
    </lineage>
</organism>
<protein>
    <recommendedName>
        <fullName evidence="5">Secreted protein</fullName>
    </recommendedName>
</protein>
<gene>
    <name evidence="3" type="ORF">CUNI_LOCUS1441</name>
</gene>
<proteinExistence type="predicted"/>
<dbReference type="EMBL" id="CAJHNH020000178">
    <property type="protein sequence ID" value="CAG5115883.1"/>
    <property type="molecule type" value="Genomic_DNA"/>
</dbReference>
<evidence type="ECO:0008006" key="5">
    <source>
        <dbReference type="Google" id="ProtNLM"/>
    </source>
</evidence>
<evidence type="ECO:0000256" key="2">
    <source>
        <dbReference type="SAM" id="SignalP"/>
    </source>
</evidence>
<keyword evidence="4" id="KW-1185">Reference proteome</keyword>
<dbReference type="AlphaFoldDB" id="A0A8S3YF89"/>
<evidence type="ECO:0000313" key="3">
    <source>
        <dbReference type="EMBL" id="CAG5115883.1"/>
    </source>
</evidence>
<reference evidence="3" key="1">
    <citation type="submission" date="2021-04" db="EMBL/GenBank/DDBJ databases">
        <authorList>
            <consortium name="Molecular Ecology Group"/>
        </authorList>
    </citation>
    <scope>NUCLEOTIDE SEQUENCE</scope>
</reference>
<name>A0A8S3YF89_9EUPU</name>
<feature type="compositionally biased region" description="Basic residues" evidence="1">
    <location>
        <begin position="209"/>
        <end position="225"/>
    </location>
</feature>
<comment type="caution">
    <text evidence="3">The sequence shown here is derived from an EMBL/GenBank/DDBJ whole genome shotgun (WGS) entry which is preliminary data.</text>
</comment>
<accession>A0A8S3YF89</accession>
<dbReference type="Proteomes" id="UP000678393">
    <property type="component" value="Unassembled WGS sequence"/>
</dbReference>
<keyword evidence="2" id="KW-0732">Signal</keyword>
<dbReference type="OrthoDB" id="10348561at2759"/>